<comment type="caution">
    <text evidence="3">The sequence shown here is derived from an EMBL/GenBank/DDBJ whole genome shotgun (WGS) entry which is preliminary data.</text>
</comment>
<keyword evidence="2" id="KW-1133">Transmembrane helix</keyword>
<evidence type="ECO:0000256" key="1">
    <source>
        <dbReference type="SAM" id="MobiDB-lite"/>
    </source>
</evidence>
<protein>
    <submittedName>
        <fullName evidence="3">Uncharacterized protein</fullName>
    </submittedName>
</protein>
<feature type="transmembrane region" description="Helical" evidence="2">
    <location>
        <begin position="60"/>
        <end position="80"/>
    </location>
</feature>
<feature type="transmembrane region" description="Helical" evidence="2">
    <location>
        <begin position="173"/>
        <end position="192"/>
    </location>
</feature>
<keyword evidence="4" id="KW-1185">Reference proteome</keyword>
<feature type="transmembrane region" description="Helical" evidence="2">
    <location>
        <begin position="31"/>
        <end position="54"/>
    </location>
</feature>
<dbReference type="RefSeq" id="WP_094404563.1">
    <property type="nucleotide sequence ID" value="NZ_NMVO01000001.1"/>
</dbReference>
<sequence>MTNQPYLAQPGGSSTPGDSGTPQRAGLDLSVLGALLLSLVANVATLIGAVYFGWPPGNVFLLFWIENVIVGLTTIVKAATARGREDDGTTGIRINDRPAGPAAAAGFFAVHYGIFCLVHLGFTATVAWRLGIELSWLLLGLPTVLIIVRYVIELITNWFGAGVRDRVTPGQPMIAAYARIIVLHVAVLLGWGTRDVGEKLGWFINWLPPGLNSPEIAMVILLLGLKTIVDLGTTIFATRR</sequence>
<reference evidence="3 4" key="1">
    <citation type="submission" date="2017-07" db="EMBL/GenBank/DDBJ databases">
        <title>Draft whole genome sequences of clinical Proprionibacteriaceae strains.</title>
        <authorList>
            <person name="Bernier A.-M."/>
            <person name="Bernard K."/>
            <person name="Domingo M.-C."/>
        </authorList>
    </citation>
    <scope>NUCLEOTIDE SEQUENCE [LARGE SCALE GENOMIC DNA]</scope>
    <source>
        <strain evidence="3 4">NML 030167</strain>
    </source>
</reference>
<keyword evidence="2" id="KW-0472">Membrane</keyword>
<keyword evidence="2" id="KW-0812">Transmembrane</keyword>
<proteinExistence type="predicted"/>
<dbReference type="OrthoDB" id="3734431at2"/>
<dbReference type="Proteomes" id="UP000215896">
    <property type="component" value="Unassembled WGS sequence"/>
</dbReference>
<name>A0A255GPR8_9ACTN</name>
<evidence type="ECO:0000256" key="2">
    <source>
        <dbReference type="SAM" id="Phobius"/>
    </source>
</evidence>
<gene>
    <name evidence="3" type="ORF">CGZ94_02765</name>
</gene>
<feature type="transmembrane region" description="Helical" evidence="2">
    <location>
        <begin position="101"/>
        <end position="122"/>
    </location>
</feature>
<accession>A0A255GPR8</accession>
<feature type="transmembrane region" description="Helical" evidence="2">
    <location>
        <begin position="134"/>
        <end position="152"/>
    </location>
</feature>
<feature type="region of interest" description="Disordered" evidence="1">
    <location>
        <begin position="1"/>
        <end position="22"/>
    </location>
</feature>
<dbReference type="EMBL" id="NMVO01000001">
    <property type="protein sequence ID" value="OYO17815.1"/>
    <property type="molecule type" value="Genomic_DNA"/>
</dbReference>
<dbReference type="AlphaFoldDB" id="A0A255GPR8"/>
<organism evidence="3 4">
    <name type="scientific">Enemella evansiae</name>
    <dbReference type="NCBI Taxonomy" id="2016499"/>
    <lineage>
        <taxon>Bacteria</taxon>
        <taxon>Bacillati</taxon>
        <taxon>Actinomycetota</taxon>
        <taxon>Actinomycetes</taxon>
        <taxon>Propionibacteriales</taxon>
        <taxon>Propionibacteriaceae</taxon>
        <taxon>Enemella</taxon>
    </lineage>
</organism>
<feature type="transmembrane region" description="Helical" evidence="2">
    <location>
        <begin position="216"/>
        <end position="237"/>
    </location>
</feature>
<dbReference type="Pfam" id="PF20108">
    <property type="entry name" value="DUF6498"/>
    <property type="match status" value="1"/>
</dbReference>
<evidence type="ECO:0000313" key="3">
    <source>
        <dbReference type="EMBL" id="OYO17815.1"/>
    </source>
</evidence>
<dbReference type="InterPro" id="IPR045466">
    <property type="entry name" value="DUF6498"/>
</dbReference>
<feature type="compositionally biased region" description="Low complexity" evidence="1">
    <location>
        <begin position="10"/>
        <end position="22"/>
    </location>
</feature>
<evidence type="ECO:0000313" key="4">
    <source>
        <dbReference type="Proteomes" id="UP000215896"/>
    </source>
</evidence>